<keyword evidence="2" id="KW-1185">Reference proteome</keyword>
<feature type="non-terminal residue" evidence="1">
    <location>
        <position position="1"/>
    </location>
</feature>
<comment type="caution">
    <text evidence="1">The sequence shown here is derived from an EMBL/GenBank/DDBJ whole genome shotgun (WGS) entry which is preliminary data.</text>
</comment>
<accession>A0ACA9LS25</accession>
<organism evidence="1 2">
    <name type="scientific">Dentiscutata heterogama</name>
    <dbReference type="NCBI Taxonomy" id="1316150"/>
    <lineage>
        <taxon>Eukaryota</taxon>
        <taxon>Fungi</taxon>
        <taxon>Fungi incertae sedis</taxon>
        <taxon>Mucoromycota</taxon>
        <taxon>Glomeromycotina</taxon>
        <taxon>Glomeromycetes</taxon>
        <taxon>Diversisporales</taxon>
        <taxon>Gigasporaceae</taxon>
        <taxon>Dentiscutata</taxon>
    </lineage>
</organism>
<name>A0ACA9LS25_9GLOM</name>
<gene>
    <name evidence="1" type="ORF">DHETER_LOCUS5080</name>
</gene>
<dbReference type="Proteomes" id="UP000789702">
    <property type="component" value="Unassembled WGS sequence"/>
</dbReference>
<evidence type="ECO:0000313" key="2">
    <source>
        <dbReference type="Proteomes" id="UP000789702"/>
    </source>
</evidence>
<proteinExistence type="predicted"/>
<dbReference type="EMBL" id="CAJVPU010005429">
    <property type="protein sequence ID" value="CAG8547609.1"/>
    <property type="molecule type" value="Genomic_DNA"/>
</dbReference>
<protein>
    <submittedName>
        <fullName evidence="1">7445_t:CDS:1</fullName>
    </submittedName>
</protein>
<reference evidence="1" key="1">
    <citation type="submission" date="2021-06" db="EMBL/GenBank/DDBJ databases">
        <authorList>
            <person name="Kallberg Y."/>
            <person name="Tangrot J."/>
            <person name="Rosling A."/>
        </authorList>
    </citation>
    <scope>NUCLEOTIDE SEQUENCE</scope>
    <source>
        <strain evidence="1">IL203A</strain>
    </source>
</reference>
<evidence type="ECO:0000313" key="1">
    <source>
        <dbReference type="EMBL" id="CAG8547609.1"/>
    </source>
</evidence>
<sequence length="84" mass="9213">SSSNSARLPLAPISNSDNQVVHRIRPRIVKPRPFKPFDASKPFVSPLKKSSANIIEDTQKILPAVTSNSAQEILLKIVQVAILK</sequence>